<dbReference type="Gramene" id="TVU33533">
    <property type="protein sequence ID" value="TVU33533"/>
    <property type="gene ID" value="EJB05_25356"/>
</dbReference>
<gene>
    <name evidence="2" type="ORF">EJB05_25356</name>
</gene>
<feature type="signal peptide" evidence="1">
    <location>
        <begin position="1"/>
        <end position="25"/>
    </location>
</feature>
<dbReference type="PROSITE" id="PS51257">
    <property type="entry name" value="PROKAR_LIPOPROTEIN"/>
    <property type="match status" value="1"/>
</dbReference>
<dbReference type="AlphaFoldDB" id="A0A5J9VBS7"/>
<keyword evidence="1" id="KW-0732">Signal</keyword>
<evidence type="ECO:0000313" key="3">
    <source>
        <dbReference type="Proteomes" id="UP000324897"/>
    </source>
</evidence>
<evidence type="ECO:0000313" key="2">
    <source>
        <dbReference type="EMBL" id="TVU33533.1"/>
    </source>
</evidence>
<protein>
    <recommendedName>
        <fullName evidence="4">Bowman-Birk serine protease inhibitors family domain-containing protein</fullName>
    </recommendedName>
</protein>
<proteinExistence type="predicted"/>
<accession>A0A5J9VBS7</accession>
<organism evidence="2 3">
    <name type="scientific">Eragrostis curvula</name>
    <name type="common">weeping love grass</name>
    <dbReference type="NCBI Taxonomy" id="38414"/>
    <lineage>
        <taxon>Eukaryota</taxon>
        <taxon>Viridiplantae</taxon>
        <taxon>Streptophyta</taxon>
        <taxon>Embryophyta</taxon>
        <taxon>Tracheophyta</taxon>
        <taxon>Spermatophyta</taxon>
        <taxon>Magnoliopsida</taxon>
        <taxon>Liliopsida</taxon>
        <taxon>Poales</taxon>
        <taxon>Poaceae</taxon>
        <taxon>PACMAD clade</taxon>
        <taxon>Chloridoideae</taxon>
        <taxon>Eragrostideae</taxon>
        <taxon>Eragrostidinae</taxon>
        <taxon>Eragrostis</taxon>
    </lineage>
</organism>
<reference evidence="2 3" key="1">
    <citation type="journal article" date="2019" name="Sci. Rep.">
        <title>A high-quality genome of Eragrostis curvula grass provides insights into Poaceae evolution and supports new strategies to enhance forage quality.</title>
        <authorList>
            <person name="Carballo J."/>
            <person name="Santos B.A.C.M."/>
            <person name="Zappacosta D."/>
            <person name="Garbus I."/>
            <person name="Selva J.P."/>
            <person name="Gallo C.A."/>
            <person name="Diaz A."/>
            <person name="Albertini E."/>
            <person name="Caccamo M."/>
            <person name="Echenique V."/>
        </authorList>
    </citation>
    <scope>NUCLEOTIDE SEQUENCE [LARGE SCALE GENOMIC DNA]</scope>
    <source>
        <strain evidence="3">cv. Victoria</strain>
        <tissue evidence="2">Leaf</tissue>
    </source>
</reference>
<dbReference type="Proteomes" id="UP000324897">
    <property type="component" value="Chromosome 1"/>
</dbReference>
<dbReference type="EMBL" id="RWGY01000011">
    <property type="protein sequence ID" value="TVU33533.1"/>
    <property type="molecule type" value="Genomic_DNA"/>
</dbReference>
<keyword evidence="3" id="KW-1185">Reference proteome</keyword>
<evidence type="ECO:0000256" key="1">
    <source>
        <dbReference type="SAM" id="SignalP"/>
    </source>
</evidence>
<comment type="caution">
    <text evidence="2">The sequence shown here is derived from an EMBL/GenBank/DDBJ whole genome shotgun (WGS) entry which is preliminary data.</text>
</comment>
<evidence type="ECO:0008006" key="4">
    <source>
        <dbReference type="Google" id="ProtNLM"/>
    </source>
</evidence>
<sequence length="143" mass="15743">MRGVNSISLFILLALLGCLASPAQCRLEPQEEAGSTSSSKVAPTNSSIVYNPDHAFCPSPPEEDGKVIKLIFCTRKCVCDFSDTCWCCQNPDPDRKIRQTCFPEQYRCQYNCPKCNPDCPPPMTMDEALQLDAATSNATLTLN</sequence>
<name>A0A5J9VBS7_9POAL</name>
<feature type="chain" id="PRO_5023854925" description="Bowman-Birk serine protease inhibitors family domain-containing protein" evidence="1">
    <location>
        <begin position="26"/>
        <end position="143"/>
    </location>
</feature>